<evidence type="ECO:0008006" key="3">
    <source>
        <dbReference type="Google" id="ProtNLM"/>
    </source>
</evidence>
<accession>A0ABM8V3Y3</accession>
<keyword evidence="2" id="KW-1185">Reference proteome</keyword>
<proteinExistence type="predicted"/>
<dbReference type="Pfam" id="PF14907">
    <property type="entry name" value="NTP_transf_5"/>
    <property type="match status" value="1"/>
</dbReference>
<reference evidence="1 2" key="1">
    <citation type="submission" date="2021-04" db="EMBL/GenBank/DDBJ databases">
        <authorList>
            <person name="Rakotoarivonina H."/>
        </authorList>
    </citation>
    <scope>NUCLEOTIDE SEQUENCE [LARGE SCALE GENOMIC DNA]</scope>
    <source>
        <strain evidence="1 2">XE</strain>
    </source>
</reference>
<dbReference type="InterPro" id="IPR043519">
    <property type="entry name" value="NT_sf"/>
</dbReference>
<dbReference type="Proteomes" id="UP000681526">
    <property type="component" value="Unassembled WGS sequence"/>
</dbReference>
<dbReference type="InterPro" id="IPR039498">
    <property type="entry name" value="NTP_transf_5"/>
</dbReference>
<evidence type="ECO:0000313" key="1">
    <source>
        <dbReference type="EMBL" id="CAG5086025.1"/>
    </source>
</evidence>
<evidence type="ECO:0000313" key="2">
    <source>
        <dbReference type="Proteomes" id="UP000681526"/>
    </source>
</evidence>
<dbReference type="EMBL" id="CAJRAY010000043">
    <property type="protein sequence ID" value="CAG5086025.1"/>
    <property type="molecule type" value="Genomic_DNA"/>
</dbReference>
<comment type="caution">
    <text evidence="1">The sequence shown here is derived from an EMBL/GenBank/DDBJ whole genome shotgun (WGS) entry which is preliminary data.</text>
</comment>
<sequence length="401" mass="46527">MPSKRFPRWDTSSFPEELKVMLELLRDRRPPAVCPEPDPSDGFDWERFASLAVHHRVYPLVVKRLKQGLQADMPQHVLQRLEAQCRDNTLRMLHLCGETSRIVSLFRDRDIRMLVLKGPALSLDLYGDLAIRPSGDVDLLVPLSDIGEADRLLQMLGYVKDDYIRTVLGDWRWRHHHYAFVHPQTGSKIELHWRMHPWPAREPSFDALWARRRTMMIGGRPVDLPGLEDTFLFLASHGARHGWSRLRWLLDIDRIARLPLRWDRVAAEMRRLDCGHIGGQALQLAAGLLGTPIPESARQASNHPRARELAEEALFYIGRVINLHSPPLPPEVARHHSRHLLNLMTMRQRLLFRLSYLHPYHADAEALPLPKPLHFLYYPLRPVIWMWRKMRVPVQSGGDSA</sequence>
<dbReference type="RefSeq" id="WP_015255962.1">
    <property type="nucleotide sequence ID" value="NZ_CAJRAY010000043.1"/>
</dbReference>
<organism evidence="1 2">
    <name type="scientific">Thermobacillus xylanilyticus</name>
    <dbReference type="NCBI Taxonomy" id="76633"/>
    <lineage>
        <taxon>Bacteria</taxon>
        <taxon>Bacillati</taxon>
        <taxon>Bacillota</taxon>
        <taxon>Bacilli</taxon>
        <taxon>Bacillales</taxon>
        <taxon>Paenibacillaceae</taxon>
        <taxon>Thermobacillus</taxon>
    </lineage>
</organism>
<gene>
    <name evidence="1" type="primary">txxe 896</name>
    <name evidence="1" type="ORF">TXXE_09390</name>
</gene>
<name>A0ABM8V3Y3_THEXY</name>
<dbReference type="Gene3D" id="3.30.460.40">
    <property type="match status" value="1"/>
</dbReference>
<dbReference type="SUPFAM" id="SSF81301">
    <property type="entry name" value="Nucleotidyltransferase"/>
    <property type="match status" value="1"/>
</dbReference>
<protein>
    <recommendedName>
        <fullName evidence="3">Renal dipeptidase</fullName>
    </recommendedName>
</protein>